<organism evidence="3 4">
    <name type="scientific">Citrus sinensis</name>
    <name type="common">Sweet orange</name>
    <name type="synonym">Citrus aurantium var. sinensis</name>
    <dbReference type="NCBI Taxonomy" id="2711"/>
    <lineage>
        <taxon>Eukaryota</taxon>
        <taxon>Viridiplantae</taxon>
        <taxon>Streptophyta</taxon>
        <taxon>Embryophyta</taxon>
        <taxon>Tracheophyta</taxon>
        <taxon>Spermatophyta</taxon>
        <taxon>Magnoliopsida</taxon>
        <taxon>eudicotyledons</taxon>
        <taxon>Gunneridae</taxon>
        <taxon>Pentapetalae</taxon>
        <taxon>rosids</taxon>
        <taxon>malvids</taxon>
        <taxon>Sapindales</taxon>
        <taxon>Rutaceae</taxon>
        <taxon>Aurantioideae</taxon>
        <taxon>Citrus</taxon>
    </lineage>
</organism>
<feature type="repeat" description="PPR" evidence="2">
    <location>
        <begin position="407"/>
        <end position="441"/>
    </location>
</feature>
<feature type="repeat" description="PPR" evidence="2">
    <location>
        <begin position="369"/>
        <end position="399"/>
    </location>
</feature>
<accession>A0A067H5Y0</accession>
<dbReference type="KEGG" id="cit:102622512"/>
<protein>
    <recommendedName>
        <fullName evidence="5">Pentacotripeptide-repeat region of PRORP domain-containing protein</fullName>
    </recommendedName>
</protein>
<dbReference type="Proteomes" id="UP000027120">
    <property type="component" value="Unassembled WGS sequence"/>
</dbReference>
<dbReference type="Pfam" id="PF12854">
    <property type="entry name" value="PPR_1"/>
    <property type="match status" value="2"/>
</dbReference>
<evidence type="ECO:0000256" key="2">
    <source>
        <dbReference type="PROSITE-ProRule" id="PRU00708"/>
    </source>
</evidence>
<feature type="repeat" description="PPR" evidence="2">
    <location>
        <begin position="477"/>
        <end position="511"/>
    </location>
</feature>
<feature type="repeat" description="PPR" evidence="2">
    <location>
        <begin position="512"/>
        <end position="546"/>
    </location>
</feature>
<dbReference type="NCBIfam" id="TIGR00756">
    <property type="entry name" value="PPR"/>
    <property type="match status" value="12"/>
</dbReference>
<sequence length="757" mass="85638">MEMILTKQPKFLLKRHHLPLLRHFCTEHNSPLPQVSESSIIITQALDVLLQTPDNEWTSSPQIKNLLFSSTSLSPQLFFQITRRFPSSSRALSFFNFLQSNLPTEANTSSLSYAYQAVFELAIRERMSPESLFDLYKACKDQNIPLSINSATLLIRFFGKVSMYDYSLLVYNELDNNLRNTHVRNVLIDVLLRCDHDRDAFNVLDEMLDRESQFPVNELTGDIVFYALMRREHVKNSVTDEELVGLVSKFAEHGVFPNAVWLTQLITRFCRKGKTDEAWDVLHVLMKFDAPLEAASCNALLNALGREGDFKRMNQLFTEMKENDIEPSVVTFGTIINRLCKLYRADEALEVFEKMIAGKETAEISVEPDVIIFNTLIDGLCKVGKQEEALGLIEQMRLRLQKGCMPNAVTYNCLINGFCKSGNIEKGLELFHLMKQEGVTPNVVTLNTLVDGMCRHGRINSAVEFFQEVTRKGLCANAVTYTILITAFCNVNNFQEAIKWFDDMSRAGCSADSVVYFTLISGLCQAGRMNDASLVVSKLKEAGFRPDIVCYNHLISGFCKKKMLDKAYEVLQEMEDIGMTPNSVTYNTLISFLSKSGNFSAARRVLKKMVKEGLVPTVVTYGALIHAFCVNGHVDEAMKIFKELSSSSNVSPNTVIYNILIDSLCKNNQVELALSLMEEMKVKEVRPNTNTYNAMFKGLRQKNMLDKAFKLMDRMIEHACHPDYISMEILTEWLSEAGQTEKLKKFVQGYAVSAAPA</sequence>
<name>A0A067H5Y0_CITSI</name>
<dbReference type="SMR" id="A0A067H5Y0"/>
<evidence type="ECO:0000313" key="3">
    <source>
        <dbReference type="EMBL" id="KDO86315.1"/>
    </source>
</evidence>
<evidence type="ECO:0000313" key="4">
    <source>
        <dbReference type="Proteomes" id="UP000027120"/>
    </source>
</evidence>
<dbReference type="PaxDb" id="2711-XP_006491189.1"/>
<dbReference type="PANTHER" id="PTHR45613">
    <property type="entry name" value="PENTATRICOPEPTIDE REPEAT-CONTAINING PROTEIN"/>
    <property type="match status" value="1"/>
</dbReference>
<dbReference type="EMBL" id="KK784873">
    <property type="protein sequence ID" value="KDO86315.1"/>
    <property type="molecule type" value="Genomic_DNA"/>
</dbReference>
<feature type="repeat" description="PPR" evidence="2">
    <location>
        <begin position="688"/>
        <end position="722"/>
    </location>
</feature>
<feature type="repeat" description="PPR" evidence="2">
    <location>
        <begin position="653"/>
        <end position="687"/>
    </location>
</feature>
<keyword evidence="4" id="KW-1185">Reference proteome</keyword>
<reference evidence="3 4" key="1">
    <citation type="submission" date="2014-04" db="EMBL/GenBank/DDBJ databases">
        <authorList>
            <consortium name="International Citrus Genome Consortium"/>
            <person name="Gmitter F."/>
            <person name="Chen C."/>
            <person name="Farmerie W."/>
            <person name="Harkins T."/>
            <person name="Desany B."/>
            <person name="Mohiuddin M."/>
            <person name="Kodira C."/>
            <person name="Borodovsky M."/>
            <person name="Lomsadze A."/>
            <person name="Burns P."/>
            <person name="Jenkins J."/>
            <person name="Prochnik S."/>
            <person name="Shu S."/>
            <person name="Chapman J."/>
            <person name="Pitluck S."/>
            <person name="Schmutz J."/>
            <person name="Rokhsar D."/>
        </authorList>
    </citation>
    <scope>NUCLEOTIDE SEQUENCE</scope>
</reference>
<proteinExistence type="predicted"/>
<dbReference type="InterPro" id="IPR002885">
    <property type="entry name" value="PPR_rpt"/>
</dbReference>
<dbReference type="PROSITE" id="PS51375">
    <property type="entry name" value="PPR"/>
    <property type="match status" value="12"/>
</dbReference>
<feature type="repeat" description="PPR" evidence="2">
    <location>
        <begin position="442"/>
        <end position="476"/>
    </location>
</feature>
<dbReference type="Gene3D" id="1.25.40.10">
    <property type="entry name" value="Tetratricopeptide repeat domain"/>
    <property type="match status" value="5"/>
</dbReference>
<dbReference type="GO" id="GO:0005737">
    <property type="term" value="C:cytoplasm"/>
    <property type="evidence" value="ECO:0000318"/>
    <property type="project" value="GO_Central"/>
</dbReference>
<feature type="repeat" description="PPR" evidence="2">
    <location>
        <begin position="547"/>
        <end position="581"/>
    </location>
</feature>
<dbReference type="AlphaFoldDB" id="A0A067H5Y0"/>
<dbReference type="PANTHER" id="PTHR45613:SF459">
    <property type="entry name" value="OS10G0497300 PROTEIN"/>
    <property type="match status" value="1"/>
</dbReference>
<feature type="repeat" description="PPR" evidence="2">
    <location>
        <begin position="293"/>
        <end position="327"/>
    </location>
</feature>
<dbReference type="eggNOG" id="KOG4197">
    <property type="taxonomic scope" value="Eukaryota"/>
</dbReference>
<evidence type="ECO:0000256" key="1">
    <source>
        <dbReference type="ARBA" id="ARBA00022737"/>
    </source>
</evidence>
<dbReference type="GO" id="GO:0003729">
    <property type="term" value="F:mRNA binding"/>
    <property type="evidence" value="ECO:0000318"/>
    <property type="project" value="GO_Central"/>
</dbReference>
<dbReference type="GO" id="GO:0006397">
    <property type="term" value="P:mRNA processing"/>
    <property type="evidence" value="ECO:0000318"/>
    <property type="project" value="GO_Central"/>
</dbReference>
<dbReference type="InterPro" id="IPR011990">
    <property type="entry name" value="TPR-like_helical_dom_sf"/>
</dbReference>
<feature type="repeat" description="PPR" evidence="2">
    <location>
        <begin position="328"/>
        <end position="362"/>
    </location>
</feature>
<gene>
    <name evidence="3" type="ORF">CISIN_1g048807mg</name>
</gene>
<dbReference type="Pfam" id="PF01535">
    <property type="entry name" value="PPR"/>
    <property type="match status" value="2"/>
</dbReference>
<feature type="repeat" description="PPR" evidence="2">
    <location>
        <begin position="582"/>
        <end position="616"/>
    </location>
</feature>
<dbReference type="SUPFAM" id="SSF81901">
    <property type="entry name" value="HCP-like"/>
    <property type="match status" value="1"/>
</dbReference>
<dbReference type="Pfam" id="PF13041">
    <property type="entry name" value="PPR_2"/>
    <property type="match status" value="5"/>
</dbReference>
<dbReference type="OrthoDB" id="185373at2759"/>
<feature type="repeat" description="PPR" evidence="2">
    <location>
        <begin position="617"/>
        <end position="652"/>
    </location>
</feature>
<keyword evidence="1" id="KW-0677">Repeat</keyword>
<evidence type="ECO:0008006" key="5">
    <source>
        <dbReference type="Google" id="ProtNLM"/>
    </source>
</evidence>